<dbReference type="PANTHER" id="PTHR43228:SF1">
    <property type="entry name" value="TWO-COMPONENT RESPONSE REGULATOR ARR22"/>
    <property type="match status" value="1"/>
</dbReference>
<dbReference type="InterPro" id="IPR011006">
    <property type="entry name" value="CheY-like_superfamily"/>
</dbReference>
<dbReference type="EMBL" id="FRBR01000001">
    <property type="protein sequence ID" value="SHL13814.1"/>
    <property type="molecule type" value="Genomic_DNA"/>
</dbReference>
<dbReference type="PANTHER" id="PTHR43228">
    <property type="entry name" value="TWO-COMPONENT RESPONSE REGULATOR"/>
    <property type="match status" value="1"/>
</dbReference>
<dbReference type="Gene3D" id="3.40.50.2300">
    <property type="match status" value="1"/>
</dbReference>
<dbReference type="Proteomes" id="UP000183974">
    <property type="component" value="Unassembled WGS sequence"/>
</dbReference>
<name>A0A1M6Y6B5_9RHOB</name>
<evidence type="ECO:0000313" key="4">
    <source>
        <dbReference type="Proteomes" id="UP000183974"/>
    </source>
</evidence>
<dbReference type="PROSITE" id="PS50110">
    <property type="entry name" value="RESPONSE_REGULATORY"/>
    <property type="match status" value="1"/>
</dbReference>
<dbReference type="RefSeq" id="WP_073032785.1">
    <property type="nucleotide sequence ID" value="NZ_BMLR01000001.1"/>
</dbReference>
<evidence type="ECO:0000259" key="2">
    <source>
        <dbReference type="PROSITE" id="PS50110"/>
    </source>
</evidence>
<dbReference type="Pfam" id="PF00072">
    <property type="entry name" value="Response_reg"/>
    <property type="match status" value="1"/>
</dbReference>
<dbReference type="InterPro" id="IPR001789">
    <property type="entry name" value="Sig_transdc_resp-reg_receiver"/>
</dbReference>
<dbReference type="STRING" id="337701.SAMN05444398_101719"/>
<reference evidence="3 4" key="1">
    <citation type="submission" date="2016-11" db="EMBL/GenBank/DDBJ databases">
        <authorList>
            <person name="Jaros S."/>
            <person name="Januszkiewicz K."/>
            <person name="Wedrychowicz H."/>
        </authorList>
    </citation>
    <scope>NUCLEOTIDE SEQUENCE [LARGE SCALE GENOMIC DNA]</scope>
    <source>
        <strain evidence="3 4">DSM 29589</strain>
    </source>
</reference>
<dbReference type="OrthoDB" id="7326651at2"/>
<keyword evidence="1" id="KW-0597">Phosphoprotein</keyword>
<keyword evidence="4" id="KW-1185">Reference proteome</keyword>
<accession>A0A1M6Y6B5</accession>
<evidence type="ECO:0000256" key="1">
    <source>
        <dbReference type="PROSITE-ProRule" id="PRU00169"/>
    </source>
</evidence>
<dbReference type="SMART" id="SM00448">
    <property type="entry name" value="REC"/>
    <property type="match status" value="1"/>
</dbReference>
<feature type="domain" description="Response regulatory" evidence="2">
    <location>
        <begin position="2"/>
        <end position="121"/>
    </location>
</feature>
<organism evidence="3 4">
    <name type="scientific">Roseovarius pacificus</name>
    <dbReference type="NCBI Taxonomy" id="337701"/>
    <lineage>
        <taxon>Bacteria</taxon>
        <taxon>Pseudomonadati</taxon>
        <taxon>Pseudomonadota</taxon>
        <taxon>Alphaproteobacteria</taxon>
        <taxon>Rhodobacterales</taxon>
        <taxon>Roseobacteraceae</taxon>
        <taxon>Roseovarius</taxon>
    </lineage>
</organism>
<proteinExistence type="predicted"/>
<dbReference type="GO" id="GO:0000160">
    <property type="term" value="P:phosphorelay signal transduction system"/>
    <property type="evidence" value="ECO:0007669"/>
    <property type="project" value="InterPro"/>
</dbReference>
<feature type="modified residue" description="4-aspartylphosphate" evidence="1">
    <location>
        <position position="54"/>
    </location>
</feature>
<dbReference type="InterPro" id="IPR052048">
    <property type="entry name" value="ST_Response_Regulator"/>
</dbReference>
<protein>
    <submittedName>
        <fullName evidence="3">Response regulator receiver domain-containing protein</fullName>
    </submittedName>
</protein>
<dbReference type="SUPFAM" id="SSF52172">
    <property type="entry name" value="CheY-like"/>
    <property type="match status" value="1"/>
</dbReference>
<evidence type="ECO:0000313" key="3">
    <source>
        <dbReference type="EMBL" id="SHL13814.1"/>
    </source>
</evidence>
<gene>
    <name evidence="3" type="ORF">SAMN05444398_101719</name>
</gene>
<sequence length="322" mass="34913">MKILIVDDEPIFRDLLMQVLQGDGYDDLQFAESGDQALDVISQSQAPFDCFFLDVNMDGMNGIELCASIRNRPSYDKTPIVMISSVTDKQYVDAAFDAGASDYINKPVDPMEVKARMRMVEALASERRQCSQISSQLTETEQAFGMTHGFEDADIIANSRFLIPASSLENYVLRLGPLRLMTTVAVGFHVRNAHDIFVHSSGLEFADTMAEVARSIGGSLHGGLRVLSYFGSGNFCALISRMTRLDSDTLETDIGWKISQVAGLLSDDAALVPSVAVGAPKSSGLSLFSDPTAMLFAAMQSAQDVGVQDHKAIRIKGAVHVA</sequence>
<dbReference type="AlphaFoldDB" id="A0A1M6Y6B5"/>